<dbReference type="PROSITE" id="PS50977">
    <property type="entry name" value="HTH_TETR_2"/>
    <property type="match status" value="1"/>
</dbReference>
<dbReference type="InterPro" id="IPR050624">
    <property type="entry name" value="HTH-type_Tx_Regulator"/>
</dbReference>
<dbReference type="SUPFAM" id="SSF46689">
    <property type="entry name" value="Homeodomain-like"/>
    <property type="match status" value="1"/>
</dbReference>
<comment type="caution">
    <text evidence="5">The sequence shown here is derived from an EMBL/GenBank/DDBJ whole genome shotgun (WGS) entry which is preliminary data.</text>
</comment>
<dbReference type="AlphaFoldDB" id="A0A5N0ENR0"/>
<evidence type="ECO:0000313" key="6">
    <source>
        <dbReference type="Proteomes" id="UP000323876"/>
    </source>
</evidence>
<dbReference type="Proteomes" id="UP000323876">
    <property type="component" value="Unassembled WGS sequence"/>
</dbReference>
<protein>
    <submittedName>
        <fullName evidence="5">TetR family transcriptional regulator</fullName>
    </submittedName>
</protein>
<keyword evidence="1 2" id="KW-0238">DNA-binding</keyword>
<dbReference type="OrthoDB" id="3193022at2"/>
<accession>A0A5N0ENR0</accession>
<reference evidence="5 6" key="1">
    <citation type="submission" date="2019-09" db="EMBL/GenBank/DDBJ databases">
        <authorList>
            <person name="Wang X."/>
        </authorList>
    </citation>
    <scope>NUCLEOTIDE SEQUENCE [LARGE SCALE GENOMIC DNA]</scope>
    <source>
        <strain evidence="5 6">CICC 11023</strain>
    </source>
</reference>
<proteinExistence type="predicted"/>
<dbReference type="GO" id="GO:0003677">
    <property type="term" value="F:DNA binding"/>
    <property type="evidence" value="ECO:0007669"/>
    <property type="project" value="UniProtKB-UniRule"/>
</dbReference>
<feature type="region of interest" description="Disordered" evidence="3">
    <location>
        <begin position="1"/>
        <end position="24"/>
    </location>
</feature>
<sequence length="228" mass="24937">MVGRGPPLRPEAKPRKPFHSGRIRDICTGGTLSSEVKRLTGSTDRRVRRTKSLLHRALIELMLERGYDRISVRDILHRADVGRSTFYAHFRDKDDLLLVSSTDYLRAAVTAPGGEAGADATPLAPVHTLFQLAAANPEVYQALLGRKSGALLLRTTREMVAEILAERLTELLDMDQAEFDSTVTFLSWGVVGVLGAIADADPPLPPTEAYQRLEQLIGPGLSGRVRAS</sequence>
<evidence type="ECO:0000256" key="1">
    <source>
        <dbReference type="ARBA" id="ARBA00023125"/>
    </source>
</evidence>
<evidence type="ECO:0000313" key="5">
    <source>
        <dbReference type="EMBL" id="KAA8890469.1"/>
    </source>
</evidence>
<feature type="DNA-binding region" description="H-T-H motif" evidence="2">
    <location>
        <begin position="71"/>
        <end position="90"/>
    </location>
</feature>
<dbReference type="PANTHER" id="PTHR43479:SF7">
    <property type="entry name" value="TETR-FAMILY TRANSCRIPTIONAL REGULATOR"/>
    <property type="match status" value="1"/>
</dbReference>
<keyword evidence="6" id="KW-1185">Reference proteome</keyword>
<gene>
    <name evidence="5" type="ORF">F3087_04090</name>
</gene>
<evidence type="ECO:0000256" key="3">
    <source>
        <dbReference type="SAM" id="MobiDB-lite"/>
    </source>
</evidence>
<name>A0A5N0ENR0_9NOCA</name>
<feature type="domain" description="HTH tetR-type" evidence="4">
    <location>
        <begin position="48"/>
        <end position="108"/>
    </location>
</feature>
<dbReference type="InterPro" id="IPR001647">
    <property type="entry name" value="HTH_TetR"/>
</dbReference>
<evidence type="ECO:0000259" key="4">
    <source>
        <dbReference type="PROSITE" id="PS50977"/>
    </source>
</evidence>
<dbReference type="Pfam" id="PF00440">
    <property type="entry name" value="TetR_N"/>
    <property type="match status" value="1"/>
</dbReference>
<dbReference type="Gene3D" id="1.10.357.10">
    <property type="entry name" value="Tetracycline Repressor, domain 2"/>
    <property type="match status" value="1"/>
</dbReference>
<dbReference type="EMBL" id="VXLC01000001">
    <property type="protein sequence ID" value="KAA8890469.1"/>
    <property type="molecule type" value="Genomic_DNA"/>
</dbReference>
<dbReference type="PANTHER" id="PTHR43479">
    <property type="entry name" value="ACREF/ENVCD OPERON REPRESSOR-RELATED"/>
    <property type="match status" value="1"/>
</dbReference>
<dbReference type="PRINTS" id="PR00455">
    <property type="entry name" value="HTHTETR"/>
</dbReference>
<dbReference type="InterPro" id="IPR009057">
    <property type="entry name" value="Homeodomain-like_sf"/>
</dbReference>
<evidence type="ECO:0000256" key="2">
    <source>
        <dbReference type="PROSITE-ProRule" id="PRU00335"/>
    </source>
</evidence>
<organism evidence="5 6">
    <name type="scientific">Nocardia colli</name>
    <dbReference type="NCBI Taxonomy" id="2545717"/>
    <lineage>
        <taxon>Bacteria</taxon>
        <taxon>Bacillati</taxon>
        <taxon>Actinomycetota</taxon>
        <taxon>Actinomycetes</taxon>
        <taxon>Mycobacteriales</taxon>
        <taxon>Nocardiaceae</taxon>
        <taxon>Nocardia</taxon>
    </lineage>
</organism>